<organism evidence="2 3">
    <name type="scientific">Streptomyces axinellae</name>
    <dbReference type="NCBI Taxonomy" id="552788"/>
    <lineage>
        <taxon>Bacteria</taxon>
        <taxon>Bacillati</taxon>
        <taxon>Actinomycetota</taxon>
        <taxon>Actinomycetes</taxon>
        <taxon>Kitasatosporales</taxon>
        <taxon>Streptomycetaceae</taxon>
        <taxon>Streptomyces</taxon>
    </lineage>
</organism>
<evidence type="ECO:0000313" key="2">
    <source>
        <dbReference type="EMBL" id="GAA2631382.1"/>
    </source>
</evidence>
<proteinExistence type="predicted"/>
<protein>
    <submittedName>
        <fullName evidence="2">Uncharacterized protein</fullName>
    </submittedName>
</protein>
<sequence length="91" mass="9433">MAGRVEWVPRVGRPGGQRPAPPPDPAGPPVRVDPPGSHGKHAGHTRRAERAAYVNSAPDVCLSGTRHPSHGYLPGRAPRPGTPGAADTGNR</sequence>
<feature type="compositionally biased region" description="Pro residues" evidence="1">
    <location>
        <begin position="19"/>
        <end position="32"/>
    </location>
</feature>
<accession>A0ABP6D611</accession>
<feature type="compositionally biased region" description="Low complexity" evidence="1">
    <location>
        <begin position="8"/>
        <end position="18"/>
    </location>
</feature>
<gene>
    <name evidence="2" type="ORF">GCM10009863_53870</name>
</gene>
<evidence type="ECO:0000313" key="3">
    <source>
        <dbReference type="Proteomes" id="UP001501447"/>
    </source>
</evidence>
<feature type="region of interest" description="Disordered" evidence="1">
    <location>
        <begin position="1"/>
        <end position="91"/>
    </location>
</feature>
<reference evidence="3" key="1">
    <citation type="journal article" date="2019" name="Int. J. Syst. Evol. Microbiol.">
        <title>The Global Catalogue of Microorganisms (GCM) 10K type strain sequencing project: providing services to taxonomists for standard genome sequencing and annotation.</title>
        <authorList>
            <consortium name="The Broad Institute Genomics Platform"/>
            <consortium name="The Broad Institute Genome Sequencing Center for Infectious Disease"/>
            <person name="Wu L."/>
            <person name="Ma J."/>
        </authorList>
    </citation>
    <scope>NUCLEOTIDE SEQUENCE [LARGE SCALE GENOMIC DNA]</scope>
    <source>
        <strain evidence="3">JCM 16373</strain>
    </source>
</reference>
<dbReference type="EMBL" id="BAAARJ010000020">
    <property type="protein sequence ID" value="GAA2631382.1"/>
    <property type="molecule type" value="Genomic_DNA"/>
</dbReference>
<feature type="compositionally biased region" description="Basic residues" evidence="1">
    <location>
        <begin position="38"/>
        <end position="47"/>
    </location>
</feature>
<dbReference type="Proteomes" id="UP001501447">
    <property type="component" value="Unassembled WGS sequence"/>
</dbReference>
<feature type="compositionally biased region" description="Low complexity" evidence="1">
    <location>
        <begin position="74"/>
        <end position="91"/>
    </location>
</feature>
<comment type="caution">
    <text evidence="2">The sequence shown here is derived from an EMBL/GenBank/DDBJ whole genome shotgun (WGS) entry which is preliminary data.</text>
</comment>
<keyword evidence="3" id="KW-1185">Reference proteome</keyword>
<evidence type="ECO:0000256" key="1">
    <source>
        <dbReference type="SAM" id="MobiDB-lite"/>
    </source>
</evidence>
<name>A0ABP6D611_9ACTN</name>